<evidence type="ECO:0000259" key="9">
    <source>
        <dbReference type="PROSITE" id="PS50109"/>
    </source>
</evidence>
<keyword evidence="3" id="KW-0597">Phosphoprotein</keyword>
<dbReference type="PRINTS" id="PR00344">
    <property type="entry name" value="BCTRLSENSOR"/>
</dbReference>
<dbReference type="Pfam" id="PF00512">
    <property type="entry name" value="HisKA"/>
    <property type="match status" value="1"/>
</dbReference>
<sequence>MRPFLERAIAKLDKLDGVQLRRVFEDLSDEYELFEDVLHSMPEAVIVADKKGNLIFSSRLAQKLGLVCSDAEECNLASAIKDKQIRDVVVSAVDNEETVRGKEFTLMLGAVHRRFRLDVVPLVRKGRIRGNLILLEDITERRAEQMRLRRAENLASLTTLAASVAHEIKNPLGAISIHVQLLEKSANNKGQLSYEEMKPFLSVMKEETERLNRIVVDFLFAVRPINLELSSTNIEDLIEELLKLVRPELKEKKIIVTRKYLGLPPLNIDGRYMKQAMLNIIENAIQAMPEGGEITIRTGIKDNRAMVAFDDSGQGIPDDLKEKIFEPYFTTKDTGTGLGLTIVYKIIREHGGDIELSSEQGKGTSFVFLLPLPPEALKMISWKGENSPG</sequence>
<dbReference type="PROSITE" id="PS50109">
    <property type="entry name" value="HIS_KIN"/>
    <property type="match status" value="1"/>
</dbReference>
<dbReference type="InterPro" id="IPR036097">
    <property type="entry name" value="HisK_dim/P_sf"/>
</dbReference>
<dbReference type="SMART" id="SM00388">
    <property type="entry name" value="HisKA"/>
    <property type="match status" value="1"/>
</dbReference>
<evidence type="ECO:0000256" key="8">
    <source>
        <dbReference type="ARBA" id="ARBA00023012"/>
    </source>
</evidence>
<dbReference type="InterPro" id="IPR004358">
    <property type="entry name" value="Sig_transdc_His_kin-like_C"/>
</dbReference>
<dbReference type="Gene3D" id="3.30.450.20">
    <property type="entry name" value="PAS domain"/>
    <property type="match status" value="1"/>
</dbReference>
<keyword evidence="11" id="KW-1185">Reference proteome</keyword>
<dbReference type="InterPro" id="IPR003594">
    <property type="entry name" value="HATPase_dom"/>
</dbReference>
<gene>
    <name evidence="10" type="ORF">WKV44_09795</name>
</gene>
<accession>A0ABU9UDU4</accession>
<protein>
    <recommendedName>
        <fullName evidence="2">histidine kinase</fullName>
        <ecNumber evidence="2">2.7.13.3</ecNumber>
    </recommendedName>
</protein>
<evidence type="ECO:0000256" key="7">
    <source>
        <dbReference type="ARBA" id="ARBA00022840"/>
    </source>
</evidence>
<dbReference type="PANTHER" id="PTHR43065:SF10">
    <property type="entry name" value="PEROXIDE STRESS-ACTIVATED HISTIDINE KINASE MAK3"/>
    <property type="match status" value="1"/>
</dbReference>
<feature type="domain" description="Histidine kinase" evidence="9">
    <location>
        <begin position="163"/>
        <end position="374"/>
    </location>
</feature>
<evidence type="ECO:0000313" key="10">
    <source>
        <dbReference type="EMBL" id="MEM5948831.1"/>
    </source>
</evidence>
<dbReference type="SUPFAM" id="SSF55874">
    <property type="entry name" value="ATPase domain of HSP90 chaperone/DNA topoisomerase II/histidine kinase"/>
    <property type="match status" value="1"/>
</dbReference>
<dbReference type="RefSeq" id="WP_420070281.1">
    <property type="nucleotide sequence ID" value="NZ_JBCHKQ010000005.1"/>
</dbReference>
<evidence type="ECO:0000256" key="6">
    <source>
        <dbReference type="ARBA" id="ARBA00022777"/>
    </source>
</evidence>
<dbReference type="InterPro" id="IPR005467">
    <property type="entry name" value="His_kinase_dom"/>
</dbReference>
<keyword evidence="8" id="KW-0902">Two-component regulatory system</keyword>
<evidence type="ECO:0000256" key="2">
    <source>
        <dbReference type="ARBA" id="ARBA00012438"/>
    </source>
</evidence>
<name>A0ABU9UDU4_9SPIR</name>
<keyword evidence="6" id="KW-0418">Kinase</keyword>
<dbReference type="EC" id="2.7.13.3" evidence="2"/>
<keyword evidence="4" id="KW-0808">Transferase</keyword>
<dbReference type="SUPFAM" id="SSF47384">
    <property type="entry name" value="Homodimeric domain of signal transducing histidine kinase"/>
    <property type="match status" value="1"/>
</dbReference>
<keyword evidence="7 10" id="KW-0067">ATP-binding</keyword>
<dbReference type="CDD" id="cd00082">
    <property type="entry name" value="HisKA"/>
    <property type="match status" value="1"/>
</dbReference>
<dbReference type="Gene3D" id="3.30.565.10">
    <property type="entry name" value="Histidine kinase-like ATPase, C-terminal domain"/>
    <property type="match status" value="1"/>
</dbReference>
<dbReference type="Gene3D" id="1.10.287.130">
    <property type="match status" value="1"/>
</dbReference>
<comment type="catalytic activity">
    <reaction evidence="1">
        <text>ATP + protein L-histidine = ADP + protein N-phospho-L-histidine.</text>
        <dbReference type="EC" id="2.7.13.3"/>
    </reaction>
</comment>
<evidence type="ECO:0000256" key="4">
    <source>
        <dbReference type="ARBA" id="ARBA00022679"/>
    </source>
</evidence>
<proteinExistence type="predicted"/>
<evidence type="ECO:0000256" key="3">
    <source>
        <dbReference type="ARBA" id="ARBA00022553"/>
    </source>
</evidence>
<keyword evidence="5" id="KW-0547">Nucleotide-binding</keyword>
<dbReference type="InterPro" id="IPR036890">
    <property type="entry name" value="HATPase_C_sf"/>
</dbReference>
<dbReference type="EMBL" id="JBCHKQ010000005">
    <property type="protein sequence ID" value="MEM5948831.1"/>
    <property type="molecule type" value="Genomic_DNA"/>
</dbReference>
<dbReference type="Proteomes" id="UP001466331">
    <property type="component" value="Unassembled WGS sequence"/>
</dbReference>
<reference evidence="10 11" key="1">
    <citation type="submission" date="2024-03" db="EMBL/GenBank/DDBJ databases">
        <title>Ignisphaera cupida sp. nov., a hyperthermophilic hydrolytic archaeon from a hot spring of Kamchatka, and proposal of Ignisphaeraceae fam. nov.</title>
        <authorList>
            <person name="Podosokorskaya O.A."/>
            <person name="Elcheninov A.G."/>
            <person name="Maltseva A.I."/>
            <person name="Zayulina K.S."/>
            <person name="Novikov A."/>
            <person name="Merkel A.Y."/>
        </authorList>
    </citation>
    <scope>NUCLEOTIDE SEQUENCE [LARGE SCALE GENOMIC DNA]</scope>
    <source>
        <strain evidence="10 11">38H-sp</strain>
    </source>
</reference>
<dbReference type="SMART" id="SM00387">
    <property type="entry name" value="HATPase_c"/>
    <property type="match status" value="1"/>
</dbReference>
<dbReference type="PANTHER" id="PTHR43065">
    <property type="entry name" value="SENSOR HISTIDINE KINASE"/>
    <property type="match status" value="1"/>
</dbReference>
<dbReference type="GO" id="GO:0005524">
    <property type="term" value="F:ATP binding"/>
    <property type="evidence" value="ECO:0007669"/>
    <property type="project" value="UniProtKB-KW"/>
</dbReference>
<evidence type="ECO:0000313" key="11">
    <source>
        <dbReference type="Proteomes" id="UP001466331"/>
    </source>
</evidence>
<organism evidence="10 11">
    <name type="scientific">Rarispira pelagica</name>
    <dbReference type="NCBI Taxonomy" id="3141764"/>
    <lineage>
        <taxon>Bacteria</taxon>
        <taxon>Pseudomonadati</taxon>
        <taxon>Spirochaetota</taxon>
        <taxon>Spirochaetia</taxon>
        <taxon>Winmispirales</taxon>
        <taxon>Winmispiraceae</taxon>
        <taxon>Rarispira</taxon>
    </lineage>
</organism>
<dbReference type="InterPro" id="IPR003661">
    <property type="entry name" value="HisK_dim/P_dom"/>
</dbReference>
<evidence type="ECO:0000256" key="5">
    <source>
        <dbReference type="ARBA" id="ARBA00022741"/>
    </source>
</evidence>
<dbReference type="Pfam" id="PF02518">
    <property type="entry name" value="HATPase_c"/>
    <property type="match status" value="1"/>
</dbReference>
<evidence type="ECO:0000256" key="1">
    <source>
        <dbReference type="ARBA" id="ARBA00000085"/>
    </source>
</evidence>
<comment type="caution">
    <text evidence="10">The sequence shown here is derived from an EMBL/GenBank/DDBJ whole genome shotgun (WGS) entry which is preliminary data.</text>
</comment>